<accession>A0A2S6I1Z6</accession>
<keyword evidence="8" id="KW-1185">Reference proteome</keyword>
<evidence type="ECO:0000313" key="7">
    <source>
        <dbReference type="EMBL" id="PPK85173.1"/>
    </source>
</evidence>
<dbReference type="CDD" id="cd00063">
    <property type="entry name" value="FN3"/>
    <property type="match status" value="1"/>
</dbReference>
<protein>
    <submittedName>
        <fullName evidence="7">Subtilase family protein</fullName>
    </submittedName>
</protein>
<feature type="active site" description="Charge relay system" evidence="5">
    <location>
        <position position="132"/>
    </location>
</feature>
<dbReference type="InterPro" id="IPR000209">
    <property type="entry name" value="Peptidase_S8/S53_dom"/>
</dbReference>
<dbReference type="Gene3D" id="3.40.50.200">
    <property type="entry name" value="Peptidase S8/S53 domain"/>
    <property type="match status" value="1"/>
</dbReference>
<dbReference type="PRINTS" id="PR00723">
    <property type="entry name" value="SUBTILISIN"/>
</dbReference>
<evidence type="ECO:0000256" key="3">
    <source>
        <dbReference type="ARBA" id="ARBA00022801"/>
    </source>
</evidence>
<comment type="similarity">
    <text evidence="1 5">Belongs to the peptidase S8 family.</text>
</comment>
<dbReference type="InterPro" id="IPR036852">
    <property type="entry name" value="Peptidase_S8/S53_dom_sf"/>
</dbReference>
<dbReference type="InterPro" id="IPR045474">
    <property type="entry name" value="GEVED"/>
</dbReference>
<dbReference type="InterPro" id="IPR013783">
    <property type="entry name" value="Ig-like_fold"/>
</dbReference>
<organism evidence="7 8">
    <name type="scientific">Neolewinella xylanilytica</name>
    <dbReference type="NCBI Taxonomy" id="1514080"/>
    <lineage>
        <taxon>Bacteria</taxon>
        <taxon>Pseudomonadati</taxon>
        <taxon>Bacteroidota</taxon>
        <taxon>Saprospiria</taxon>
        <taxon>Saprospirales</taxon>
        <taxon>Lewinellaceae</taxon>
        <taxon>Neolewinella</taxon>
    </lineage>
</organism>
<sequence length="953" mass="104305">MLDYAQGELIVQFQPGVDGKAWVVGHSELTGWKRLEVGSSTWLLSFNWARHSETELRRQYAADPRVAHVQLNHRLTSRRRPNDPRYGQQWQFWNTGQIGGQPGADYHIESAWDITTGGVTASGDTIVIASIDNGIDLEHNDLRGNVWINHDEIPDNHRDDDRNGYVDDRYGWNTALDNNDVMAGKGDHGTPVMGQMAAIGNNGLGVTGINWRIKVMHITNDFDPLESEVLQAYGYALEARRRYDATGGREGAYVVATNASWGRNRAFPSQSPIWCALYDTLGAYGILSVAAVPNSDVNVDEVGDLPSLCDSEFLITVTNLDTRDGKVKDAAGGLLSVDLAAFGEGVVTTLPNNQYGAVYGTSYATPAVTGTIGLLYASPCVTFGELTGSDPPEAARRIRDAVFASTRPLPTLTDVTRTGGALDVGAAVQLVQEACTDCLPPTSFTASPPGDASTDLIFTWKRIASIGQVDLRYRRVNSVAWDTLSDVESPFRLPGLLACQNYQFQLLAFCGDAPSRTDIITIESPGCCRLPDGFTVLPQPGGQIRASWEPLLSAVSYTLRYRTGDDPWQEVSTTEQNVEISGLRNCRNYQFELRTNCLDRSTDFQGRRQVKTLGCGVCLDSDYCPVTGFGNEQEWISRVSIPPILDNESGRENGAYFNFGDLTTGSMVAGGVYPIELKPDYRGSGFTQDFHVYIDWNQDAQFAPDELVMQQTASRGGVARGKITVPVTASYGLTRMRIIMQFTTVRVNGCPGGNNQQYSGEVEDYCLDITPARGCPPPDAVTATFDVGANATDLSWWASAAPGDTYLVKYRERTEETFTEHKVEGLGLRVDELNLCTSYEVQVASVCEGSAGTFRSVFLGDDCTSSREVRIPVSAWSAVPNPASDRVTVSWTDDIPVDALEIYTADGRRAVRREREGPLRELTIPVDHLPPGLYLLVLIDTSGNRGGRRLVVR</sequence>
<evidence type="ECO:0000313" key="8">
    <source>
        <dbReference type="Proteomes" id="UP000237662"/>
    </source>
</evidence>
<keyword evidence="2 5" id="KW-0645">Protease</keyword>
<dbReference type="SUPFAM" id="SSF49265">
    <property type="entry name" value="Fibronectin type III"/>
    <property type="match status" value="2"/>
</dbReference>
<feature type="domain" description="Fibronectin type-III" evidence="6">
    <location>
        <begin position="528"/>
        <end position="602"/>
    </location>
</feature>
<dbReference type="InterPro" id="IPR015500">
    <property type="entry name" value="Peptidase_S8_subtilisin-rel"/>
</dbReference>
<evidence type="ECO:0000256" key="5">
    <source>
        <dbReference type="PROSITE-ProRule" id="PRU01240"/>
    </source>
</evidence>
<proteinExistence type="inferred from homology"/>
<gene>
    <name evidence="7" type="ORF">CLV84_2065</name>
</gene>
<feature type="domain" description="Fibronectin type-III" evidence="6">
    <location>
        <begin position="776"/>
        <end position="852"/>
    </location>
</feature>
<dbReference type="PROSITE" id="PS51892">
    <property type="entry name" value="SUBTILASE"/>
    <property type="match status" value="1"/>
</dbReference>
<evidence type="ECO:0000256" key="1">
    <source>
        <dbReference type="ARBA" id="ARBA00011073"/>
    </source>
</evidence>
<dbReference type="SMART" id="SM00060">
    <property type="entry name" value="FN3"/>
    <property type="match status" value="3"/>
</dbReference>
<keyword evidence="4 5" id="KW-0720">Serine protease</keyword>
<dbReference type="PANTHER" id="PTHR43806:SF11">
    <property type="entry name" value="CEREVISIN-RELATED"/>
    <property type="match status" value="1"/>
</dbReference>
<dbReference type="InterPro" id="IPR003961">
    <property type="entry name" value="FN3_dom"/>
</dbReference>
<feature type="active site" description="Charge relay system" evidence="5">
    <location>
        <position position="362"/>
    </location>
</feature>
<dbReference type="InterPro" id="IPR023828">
    <property type="entry name" value="Peptidase_S8_Ser-AS"/>
</dbReference>
<comment type="caution">
    <text evidence="7">The sequence shown here is derived from an EMBL/GenBank/DDBJ whole genome shotgun (WGS) entry which is preliminary data.</text>
</comment>
<dbReference type="Pfam" id="PF00082">
    <property type="entry name" value="Peptidase_S8"/>
    <property type="match status" value="1"/>
</dbReference>
<dbReference type="SUPFAM" id="SSF52743">
    <property type="entry name" value="Subtilisin-like"/>
    <property type="match status" value="1"/>
</dbReference>
<dbReference type="Pfam" id="PF20009">
    <property type="entry name" value="GEVED"/>
    <property type="match status" value="1"/>
</dbReference>
<evidence type="ECO:0000259" key="6">
    <source>
        <dbReference type="SMART" id="SM00060"/>
    </source>
</evidence>
<dbReference type="Proteomes" id="UP000237662">
    <property type="component" value="Unassembled WGS sequence"/>
</dbReference>
<reference evidence="7 8" key="1">
    <citation type="submission" date="2018-02" db="EMBL/GenBank/DDBJ databases">
        <title>Genomic Encyclopedia of Archaeal and Bacterial Type Strains, Phase II (KMG-II): from individual species to whole genera.</title>
        <authorList>
            <person name="Goeker M."/>
        </authorList>
    </citation>
    <scope>NUCLEOTIDE SEQUENCE [LARGE SCALE GENOMIC DNA]</scope>
    <source>
        <strain evidence="7 8">DSM 29526</strain>
    </source>
</reference>
<dbReference type="AlphaFoldDB" id="A0A2S6I1Z6"/>
<dbReference type="Gene3D" id="2.60.40.10">
    <property type="entry name" value="Immunoglobulins"/>
    <property type="match status" value="2"/>
</dbReference>
<dbReference type="GO" id="GO:0006508">
    <property type="term" value="P:proteolysis"/>
    <property type="evidence" value="ECO:0007669"/>
    <property type="project" value="UniProtKB-KW"/>
</dbReference>
<dbReference type="InterPro" id="IPR036116">
    <property type="entry name" value="FN3_sf"/>
</dbReference>
<evidence type="ECO:0000256" key="4">
    <source>
        <dbReference type="ARBA" id="ARBA00022825"/>
    </source>
</evidence>
<feature type="active site" description="Charge relay system" evidence="5">
    <location>
        <position position="188"/>
    </location>
</feature>
<dbReference type="PROSITE" id="PS00138">
    <property type="entry name" value="SUBTILASE_SER"/>
    <property type="match status" value="1"/>
</dbReference>
<evidence type="ECO:0000256" key="2">
    <source>
        <dbReference type="ARBA" id="ARBA00022670"/>
    </source>
</evidence>
<dbReference type="InterPro" id="IPR050131">
    <property type="entry name" value="Peptidase_S8_subtilisin-like"/>
</dbReference>
<dbReference type="PANTHER" id="PTHR43806">
    <property type="entry name" value="PEPTIDASE S8"/>
    <property type="match status" value="1"/>
</dbReference>
<keyword evidence="3 5" id="KW-0378">Hydrolase</keyword>
<name>A0A2S6I1Z6_9BACT</name>
<dbReference type="EMBL" id="PTJC01000006">
    <property type="protein sequence ID" value="PPK85173.1"/>
    <property type="molecule type" value="Genomic_DNA"/>
</dbReference>
<feature type="domain" description="Fibronectin type-III" evidence="6">
    <location>
        <begin position="438"/>
        <end position="515"/>
    </location>
</feature>
<dbReference type="GO" id="GO:0004252">
    <property type="term" value="F:serine-type endopeptidase activity"/>
    <property type="evidence" value="ECO:0007669"/>
    <property type="project" value="UniProtKB-UniRule"/>
</dbReference>